<protein>
    <submittedName>
        <fullName evidence="1">Uncharacterized protein</fullName>
    </submittedName>
</protein>
<proteinExistence type="predicted"/>
<reference evidence="1" key="2">
    <citation type="submission" date="2020-05" db="UniProtKB">
        <authorList>
            <consortium name="EnsemblMetazoa"/>
        </authorList>
    </citation>
    <scope>IDENTIFICATION</scope>
    <source>
        <strain evidence="1">IAEA</strain>
    </source>
</reference>
<dbReference type="VEuPathDB" id="VectorBase:GPAI038593"/>
<dbReference type="EnsemblMetazoa" id="GPAI038593-RA">
    <property type="protein sequence ID" value="GPAI038593-PA"/>
    <property type="gene ID" value="GPAI038593"/>
</dbReference>
<name>A0A1B0A9L1_GLOPL</name>
<keyword evidence="2" id="KW-1185">Reference proteome</keyword>
<reference evidence="2" key="1">
    <citation type="submission" date="2014-03" db="EMBL/GenBank/DDBJ databases">
        <authorList>
            <person name="Aksoy S."/>
            <person name="Warren W."/>
            <person name="Wilson R.K."/>
        </authorList>
    </citation>
    <scope>NUCLEOTIDE SEQUENCE [LARGE SCALE GENOMIC DNA]</scope>
    <source>
        <strain evidence="2">IAEA</strain>
    </source>
</reference>
<dbReference type="AlphaFoldDB" id="A0A1B0A9L1"/>
<accession>A0A1B0A9L1</accession>
<organism evidence="1 2">
    <name type="scientific">Glossina pallidipes</name>
    <name type="common">Tsetse fly</name>
    <dbReference type="NCBI Taxonomy" id="7398"/>
    <lineage>
        <taxon>Eukaryota</taxon>
        <taxon>Metazoa</taxon>
        <taxon>Ecdysozoa</taxon>
        <taxon>Arthropoda</taxon>
        <taxon>Hexapoda</taxon>
        <taxon>Insecta</taxon>
        <taxon>Pterygota</taxon>
        <taxon>Neoptera</taxon>
        <taxon>Endopterygota</taxon>
        <taxon>Diptera</taxon>
        <taxon>Brachycera</taxon>
        <taxon>Muscomorpha</taxon>
        <taxon>Hippoboscoidea</taxon>
        <taxon>Glossinidae</taxon>
        <taxon>Glossina</taxon>
    </lineage>
</organism>
<evidence type="ECO:0000313" key="2">
    <source>
        <dbReference type="Proteomes" id="UP000092445"/>
    </source>
</evidence>
<evidence type="ECO:0000313" key="1">
    <source>
        <dbReference type="EnsemblMetazoa" id="GPAI038593-PA"/>
    </source>
</evidence>
<sequence>MLCLSENMNYDLNFSGYKLIDEERIIPKTIFREKLKSLPLAHIYTFEKSQNFDGKHEEEPNRYGSYGIRVLGRTLDTHQFCLLHFFFAFISVNVALLLKVDNDGDNGSSGGVSCSLVSKIVLTTVDLFTDKFKLNLRCLTQARDPSHQVTQQARKGTLTGRRTFPTSFKRA</sequence>
<dbReference type="Proteomes" id="UP000092445">
    <property type="component" value="Unassembled WGS sequence"/>
</dbReference>